<evidence type="ECO:0000313" key="1">
    <source>
        <dbReference type="EMBL" id="KAJ8116747.1"/>
    </source>
</evidence>
<organism evidence="1 2">
    <name type="scientific">Boeremia exigua</name>
    <dbReference type="NCBI Taxonomy" id="749465"/>
    <lineage>
        <taxon>Eukaryota</taxon>
        <taxon>Fungi</taxon>
        <taxon>Dikarya</taxon>
        <taxon>Ascomycota</taxon>
        <taxon>Pezizomycotina</taxon>
        <taxon>Dothideomycetes</taxon>
        <taxon>Pleosporomycetidae</taxon>
        <taxon>Pleosporales</taxon>
        <taxon>Pleosporineae</taxon>
        <taxon>Didymellaceae</taxon>
        <taxon>Boeremia</taxon>
    </lineage>
</organism>
<dbReference type="Proteomes" id="UP001153331">
    <property type="component" value="Unassembled WGS sequence"/>
</dbReference>
<name>A0ACC2INQ9_9PLEO</name>
<keyword evidence="2" id="KW-1185">Reference proteome</keyword>
<evidence type="ECO:0000313" key="2">
    <source>
        <dbReference type="Proteomes" id="UP001153331"/>
    </source>
</evidence>
<reference evidence="1" key="1">
    <citation type="submission" date="2022-11" db="EMBL/GenBank/DDBJ databases">
        <title>Genome Sequence of Boeremia exigua.</title>
        <authorList>
            <person name="Buettner E."/>
        </authorList>
    </citation>
    <scope>NUCLEOTIDE SEQUENCE</scope>
    <source>
        <strain evidence="1">CU02</strain>
    </source>
</reference>
<dbReference type="EMBL" id="JAPHNI010000080">
    <property type="protein sequence ID" value="KAJ8116747.1"/>
    <property type="molecule type" value="Genomic_DNA"/>
</dbReference>
<proteinExistence type="predicted"/>
<sequence length="241" mass="28043">MPPVRTARASKKAPPDGFEDLEDTLLEFQNKMKDAENASHEGKKKYEMTWPIFQITHQRSRYIYDMYYEKEAISKQLYDYLLKNGYADAMLIAKWKKQGYEKLCCTRCIQTKETNFRSTCICRVPKDQMKENQDIQTGCAGMQTLKIAEYRTRLHWHGLSLESIGSSLMHRSRRYLTTHELASELFGIQTYDGNERHHDKTSDSDTTSELQRTQYKKWESLSMKLPKGISNCANAALIVPS</sequence>
<protein>
    <submittedName>
        <fullName evidence="1">Uncharacterized protein</fullName>
    </submittedName>
</protein>
<gene>
    <name evidence="1" type="ORF">OPT61_g1888</name>
</gene>
<accession>A0ACC2INQ9</accession>
<comment type="caution">
    <text evidence="1">The sequence shown here is derived from an EMBL/GenBank/DDBJ whole genome shotgun (WGS) entry which is preliminary data.</text>
</comment>